<dbReference type="InterPro" id="IPR032288">
    <property type="entry name" value="Metallophos_C"/>
</dbReference>
<evidence type="ECO:0000259" key="2">
    <source>
        <dbReference type="Pfam" id="PF16370"/>
    </source>
</evidence>
<comment type="caution">
    <text evidence="3">The sequence shown here is derived from an EMBL/GenBank/DDBJ whole genome shotgun (WGS) entry which is preliminary data.</text>
</comment>
<feature type="transmembrane region" description="Helical" evidence="1">
    <location>
        <begin position="77"/>
        <end position="94"/>
    </location>
</feature>
<keyword evidence="1" id="KW-1133">Transmembrane helix</keyword>
<accession>K1SMJ8</accession>
<sequence length="100" mass="11784">MKWHYKAVDYPLEYQFQAYAPGSSKEFPEEVLANVWNWDEQWKVEWFENGTCMGEMTRCEGLDPAAVEAFSDREKMGALWVNAFLPIICLRLFLKIKRLA</sequence>
<feature type="domain" description="Calcineurin-like phosphoesterase C-terminal" evidence="2">
    <location>
        <begin position="1"/>
        <end position="73"/>
    </location>
</feature>
<dbReference type="AlphaFoldDB" id="K1SMJ8"/>
<evidence type="ECO:0000256" key="1">
    <source>
        <dbReference type="SAM" id="Phobius"/>
    </source>
</evidence>
<keyword evidence="1" id="KW-0472">Membrane</keyword>
<protein>
    <recommendedName>
        <fullName evidence="2">Calcineurin-like phosphoesterase C-terminal domain-containing protein</fullName>
    </recommendedName>
</protein>
<organism evidence="3">
    <name type="scientific">human gut metagenome</name>
    <dbReference type="NCBI Taxonomy" id="408170"/>
    <lineage>
        <taxon>unclassified sequences</taxon>
        <taxon>metagenomes</taxon>
        <taxon>organismal metagenomes</taxon>
    </lineage>
</organism>
<dbReference type="EMBL" id="AJWZ01006779">
    <property type="protein sequence ID" value="EKC58818.1"/>
    <property type="molecule type" value="Genomic_DNA"/>
</dbReference>
<reference evidence="3" key="1">
    <citation type="journal article" date="2013" name="Environ. Microbiol.">
        <title>Microbiota from the distal guts of lean and obese adolescents exhibit partial functional redundancy besides clear differences in community structure.</title>
        <authorList>
            <person name="Ferrer M."/>
            <person name="Ruiz A."/>
            <person name="Lanza F."/>
            <person name="Haange S.B."/>
            <person name="Oberbach A."/>
            <person name="Till H."/>
            <person name="Bargiela R."/>
            <person name="Campoy C."/>
            <person name="Segura M.T."/>
            <person name="Richter M."/>
            <person name="von Bergen M."/>
            <person name="Seifert J."/>
            <person name="Suarez A."/>
        </authorList>
    </citation>
    <scope>NUCLEOTIDE SEQUENCE</scope>
</reference>
<keyword evidence="1" id="KW-0812">Transmembrane</keyword>
<evidence type="ECO:0000313" key="3">
    <source>
        <dbReference type="EMBL" id="EKC58818.1"/>
    </source>
</evidence>
<dbReference type="Pfam" id="PF16370">
    <property type="entry name" value="MetallophosC"/>
    <property type="match status" value="1"/>
</dbReference>
<name>K1SMJ8_9ZZZZ</name>
<proteinExistence type="predicted"/>
<gene>
    <name evidence="3" type="ORF">OBE_09802</name>
</gene>